<feature type="coiled-coil region" evidence="1">
    <location>
        <begin position="464"/>
        <end position="516"/>
    </location>
</feature>
<reference evidence="3" key="1">
    <citation type="submission" date="2019-06" db="EMBL/GenBank/DDBJ databases">
        <authorList>
            <person name="Zheng W."/>
        </authorList>
    </citation>
    <scope>NUCLEOTIDE SEQUENCE</scope>
    <source>
        <strain evidence="3">QDHG01</strain>
    </source>
</reference>
<evidence type="ECO:0008006" key="5">
    <source>
        <dbReference type="Google" id="ProtNLM"/>
    </source>
</evidence>
<organism evidence="3 4">
    <name type="scientific">Halteria grandinella</name>
    <dbReference type="NCBI Taxonomy" id="5974"/>
    <lineage>
        <taxon>Eukaryota</taxon>
        <taxon>Sar</taxon>
        <taxon>Alveolata</taxon>
        <taxon>Ciliophora</taxon>
        <taxon>Intramacronucleata</taxon>
        <taxon>Spirotrichea</taxon>
        <taxon>Stichotrichia</taxon>
        <taxon>Sporadotrichida</taxon>
        <taxon>Halteriidae</taxon>
        <taxon>Halteria</taxon>
    </lineage>
</organism>
<keyword evidence="4" id="KW-1185">Reference proteome</keyword>
<evidence type="ECO:0000256" key="2">
    <source>
        <dbReference type="SAM" id="Phobius"/>
    </source>
</evidence>
<gene>
    <name evidence="3" type="ORF">FGO68_gene16245</name>
</gene>
<keyword evidence="1" id="KW-0175">Coiled coil</keyword>
<dbReference type="EMBL" id="RRYP01008748">
    <property type="protein sequence ID" value="TNV79564.1"/>
    <property type="molecule type" value="Genomic_DNA"/>
</dbReference>
<evidence type="ECO:0000313" key="3">
    <source>
        <dbReference type="EMBL" id="TNV79564.1"/>
    </source>
</evidence>
<protein>
    <recommendedName>
        <fullName evidence="5">Transmembrane protein</fullName>
    </recommendedName>
</protein>
<evidence type="ECO:0000256" key="1">
    <source>
        <dbReference type="SAM" id="Coils"/>
    </source>
</evidence>
<comment type="caution">
    <text evidence="3">The sequence shown here is derived from an EMBL/GenBank/DDBJ whole genome shotgun (WGS) entry which is preliminary data.</text>
</comment>
<proteinExistence type="predicted"/>
<sequence>MENNTARQPTSLRNFGLKFLEFLKLISVGKFDSILTYKGTSSHSSVVGGVLTFISALILLFASFIIIADVFSTEHKNLEYRQVPMAYVEYDSDDIEILHPGEQVTFQELSQILKNYQVNLIIADQSFPDCKSYWVSFETFKDIRGVTTVPVMNLTTSVLTHSFNECLFQFSAEQIDKLRDIIGITLDTKNIYQMYQQILAAKFKLIVYGLQKGDVAQTINMEDKKVDILGSNRQYLYSRFIPIGCQMIDQMRLIRYSEEEGPSVFSFTQNAPTTANFHTEQQILLNNLQASFTSQPIEIMLGFTYYSQHTRLYPDTIFMGLIKIGGLLALFRISIFLAFFHRYNFEKNLNQASLKRQNTNNDVEKVNRLQINQTQDSDNLQSMLIAPREDGQEENSNLFSFEKFIELAQGYQNLKETISRLEISQTKTQAQNAAQIEQIVVKQDADQRRAVQEYDILQREIVRLKEYNEGLQEGQRNMERVKQEQQSFIEEQCQVNKIMREQLQDYQSRLAKLEIQQ</sequence>
<keyword evidence="2" id="KW-1133">Transmembrane helix</keyword>
<dbReference type="Proteomes" id="UP000785679">
    <property type="component" value="Unassembled WGS sequence"/>
</dbReference>
<evidence type="ECO:0000313" key="4">
    <source>
        <dbReference type="Proteomes" id="UP000785679"/>
    </source>
</evidence>
<dbReference type="AlphaFoldDB" id="A0A8J8T291"/>
<name>A0A8J8T291_HALGN</name>
<feature type="transmembrane region" description="Helical" evidence="2">
    <location>
        <begin position="46"/>
        <end position="71"/>
    </location>
</feature>
<feature type="transmembrane region" description="Helical" evidence="2">
    <location>
        <begin position="317"/>
        <end position="340"/>
    </location>
</feature>
<keyword evidence="2" id="KW-0472">Membrane</keyword>
<accession>A0A8J8T291</accession>
<keyword evidence="2" id="KW-0812">Transmembrane</keyword>